<dbReference type="EMBL" id="BART01014297">
    <property type="protein sequence ID" value="GAG87133.1"/>
    <property type="molecule type" value="Genomic_DNA"/>
</dbReference>
<dbReference type="AlphaFoldDB" id="X1BSG2"/>
<name>X1BSG2_9ZZZZ</name>
<gene>
    <name evidence="1" type="ORF">S01H4_28632</name>
</gene>
<sequence length="29" mass="3359">NLKVDIDKDNKPDITLNTDVNLRNYGLQE</sequence>
<feature type="non-terminal residue" evidence="1">
    <location>
        <position position="1"/>
    </location>
</feature>
<comment type="caution">
    <text evidence="1">The sequence shown here is derived from an EMBL/GenBank/DDBJ whole genome shotgun (WGS) entry which is preliminary data.</text>
</comment>
<reference evidence="1" key="1">
    <citation type="journal article" date="2014" name="Front. Microbiol.">
        <title>High frequency of phylogenetically diverse reductive dehalogenase-homologous genes in deep subseafloor sedimentary metagenomes.</title>
        <authorList>
            <person name="Kawai M."/>
            <person name="Futagami T."/>
            <person name="Toyoda A."/>
            <person name="Takaki Y."/>
            <person name="Nishi S."/>
            <person name="Hori S."/>
            <person name="Arai W."/>
            <person name="Tsubouchi T."/>
            <person name="Morono Y."/>
            <person name="Uchiyama I."/>
            <person name="Ito T."/>
            <person name="Fujiyama A."/>
            <person name="Inagaki F."/>
            <person name="Takami H."/>
        </authorList>
    </citation>
    <scope>NUCLEOTIDE SEQUENCE</scope>
    <source>
        <strain evidence="1">Expedition CK06-06</strain>
    </source>
</reference>
<evidence type="ECO:0000313" key="1">
    <source>
        <dbReference type="EMBL" id="GAG87133.1"/>
    </source>
</evidence>
<organism evidence="1">
    <name type="scientific">marine sediment metagenome</name>
    <dbReference type="NCBI Taxonomy" id="412755"/>
    <lineage>
        <taxon>unclassified sequences</taxon>
        <taxon>metagenomes</taxon>
        <taxon>ecological metagenomes</taxon>
    </lineage>
</organism>
<accession>X1BSG2</accession>
<protein>
    <submittedName>
        <fullName evidence="1">Uncharacterized protein</fullName>
    </submittedName>
</protein>
<proteinExistence type="predicted"/>